<proteinExistence type="predicted"/>
<keyword evidence="3" id="KW-1185">Reference proteome</keyword>
<dbReference type="InterPro" id="IPR000906">
    <property type="entry name" value="ZU5_dom"/>
</dbReference>
<evidence type="ECO:0000313" key="3">
    <source>
        <dbReference type="Proteomes" id="UP000263900"/>
    </source>
</evidence>
<reference evidence="2 3" key="1">
    <citation type="submission" date="2018-09" db="EMBL/GenBank/DDBJ databases">
        <title>Genome sequencing of strain 6GH32-13.</title>
        <authorList>
            <person name="Weon H.-Y."/>
            <person name="Heo J."/>
            <person name="Kwon S.-W."/>
        </authorList>
    </citation>
    <scope>NUCLEOTIDE SEQUENCE [LARGE SCALE GENOMIC DNA]</scope>
    <source>
        <strain evidence="2 3">5GH32-13</strain>
    </source>
</reference>
<feature type="domain" description="ZU5" evidence="1">
    <location>
        <begin position="52"/>
        <end position="178"/>
    </location>
</feature>
<dbReference type="PROSITE" id="PS51257">
    <property type="entry name" value="PROKAR_LIPOPROTEIN"/>
    <property type="match status" value="1"/>
</dbReference>
<dbReference type="Gene3D" id="2.60.220.30">
    <property type="match status" value="1"/>
</dbReference>
<dbReference type="Proteomes" id="UP000263900">
    <property type="component" value="Chromosome"/>
</dbReference>
<protein>
    <recommendedName>
        <fullName evidence="1">ZU5 domain-containing protein</fullName>
    </recommendedName>
</protein>
<evidence type="ECO:0000313" key="2">
    <source>
        <dbReference type="EMBL" id="AXY74999.1"/>
    </source>
</evidence>
<dbReference type="RefSeq" id="WP_119050881.1">
    <property type="nucleotide sequence ID" value="NZ_CP032157.1"/>
</dbReference>
<evidence type="ECO:0000259" key="1">
    <source>
        <dbReference type="PROSITE" id="PS51145"/>
    </source>
</evidence>
<dbReference type="AlphaFoldDB" id="A0A3B7MNV7"/>
<dbReference type="KEGG" id="pseg:D3H65_13830"/>
<dbReference type="EMBL" id="CP032157">
    <property type="protein sequence ID" value="AXY74999.1"/>
    <property type="molecule type" value="Genomic_DNA"/>
</dbReference>
<sequence length="422" mass="44994">MKILCKELSIACTMAVLVALGSCKKPIDDNGNPGTDEPYIPMTYPAGTPEGAVVQKSIGPAGGTITSADGKISLSIPAGAVAAPTNFSIQPISNTVPLGAGPSFRLLPDNVAFSKPATITLTYNDAILDGREEEALDIAYQDNRGTWRALNKTVQDTTAHTLTVQTTGLHDYSITGYFLLRPLQSTLMAGESTRILVERVSVPTTEEQGDETPLGHANQYTNEAGFEKWEITGPGNIDDFLKVVVDYTAPSTITEASETEIRVTLKNMRRPSRLVNKKILLRRKIHIVKENYMAGTYDGQPFSCVGVSVLISGANIMIQGVTAQGKSVLLLINGSDVGSFPYGNPTQSGKSEIRCNISGDVYETVYTECGPPSITKYASGSLSLGRFQSGGIIGGDFQATLYDDSGCAIKTKEISGSFSARK</sequence>
<organism evidence="2 3">
    <name type="scientific">Paraflavitalea soli</name>
    <dbReference type="NCBI Taxonomy" id="2315862"/>
    <lineage>
        <taxon>Bacteria</taxon>
        <taxon>Pseudomonadati</taxon>
        <taxon>Bacteroidota</taxon>
        <taxon>Chitinophagia</taxon>
        <taxon>Chitinophagales</taxon>
        <taxon>Chitinophagaceae</taxon>
        <taxon>Paraflavitalea</taxon>
    </lineage>
</organism>
<dbReference type="OrthoDB" id="770607at2"/>
<dbReference type="PROSITE" id="PS51145">
    <property type="entry name" value="ZU5"/>
    <property type="match status" value="1"/>
</dbReference>
<accession>A0A3B7MNV7</accession>
<name>A0A3B7MNV7_9BACT</name>
<gene>
    <name evidence="2" type="ORF">D3H65_13830</name>
</gene>